<evidence type="ECO:0000313" key="1">
    <source>
        <dbReference type="EMBL" id="KAK1299580.1"/>
    </source>
</evidence>
<evidence type="ECO:0000313" key="2">
    <source>
        <dbReference type="Proteomes" id="UP001180020"/>
    </source>
</evidence>
<organism evidence="1 2">
    <name type="scientific">Acorus calamus</name>
    <name type="common">Sweet flag</name>
    <dbReference type="NCBI Taxonomy" id="4465"/>
    <lineage>
        <taxon>Eukaryota</taxon>
        <taxon>Viridiplantae</taxon>
        <taxon>Streptophyta</taxon>
        <taxon>Embryophyta</taxon>
        <taxon>Tracheophyta</taxon>
        <taxon>Spermatophyta</taxon>
        <taxon>Magnoliopsida</taxon>
        <taxon>Liliopsida</taxon>
        <taxon>Acoraceae</taxon>
        <taxon>Acorus</taxon>
    </lineage>
</organism>
<accession>A0AAV9DF59</accession>
<comment type="caution">
    <text evidence="1">The sequence shown here is derived from an EMBL/GenBank/DDBJ whole genome shotgun (WGS) entry which is preliminary data.</text>
</comment>
<dbReference type="Proteomes" id="UP001180020">
    <property type="component" value="Unassembled WGS sequence"/>
</dbReference>
<proteinExistence type="predicted"/>
<dbReference type="EMBL" id="JAUJYO010000013">
    <property type="protein sequence ID" value="KAK1299580.1"/>
    <property type="molecule type" value="Genomic_DNA"/>
</dbReference>
<keyword evidence="2" id="KW-1185">Reference proteome</keyword>
<gene>
    <name evidence="1" type="ORF">QJS10_CPB13g01095</name>
</gene>
<reference evidence="1" key="2">
    <citation type="submission" date="2023-06" db="EMBL/GenBank/DDBJ databases">
        <authorList>
            <person name="Ma L."/>
            <person name="Liu K.-W."/>
            <person name="Li Z."/>
            <person name="Hsiao Y.-Y."/>
            <person name="Qi Y."/>
            <person name="Fu T."/>
            <person name="Tang G."/>
            <person name="Zhang D."/>
            <person name="Sun W.-H."/>
            <person name="Liu D.-K."/>
            <person name="Li Y."/>
            <person name="Chen G.-Z."/>
            <person name="Liu X.-D."/>
            <person name="Liao X.-Y."/>
            <person name="Jiang Y.-T."/>
            <person name="Yu X."/>
            <person name="Hao Y."/>
            <person name="Huang J."/>
            <person name="Zhao X.-W."/>
            <person name="Ke S."/>
            <person name="Chen Y.-Y."/>
            <person name="Wu W.-L."/>
            <person name="Hsu J.-L."/>
            <person name="Lin Y.-F."/>
            <person name="Huang M.-D."/>
            <person name="Li C.-Y."/>
            <person name="Huang L."/>
            <person name="Wang Z.-W."/>
            <person name="Zhao X."/>
            <person name="Zhong W.-Y."/>
            <person name="Peng D.-H."/>
            <person name="Ahmad S."/>
            <person name="Lan S."/>
            <person name="Zhang J.-S."/>
            <person name="Tsai W.-C."/>
            <person name="Van De Peer Y."/>
            <person name="Liu Z.-J."/>
        </authorList>
    </citation>
    <scope>NUCLEOTIDE SEQUENCE</scope>
    <source>
        <strain evidence="1">CP</strain>
        <tissue evidence="1">Leaves</tissue>
    </source>
</reference>
<sequence>MSVFVKSRQDKSGHAPDEETMEVIVLHAFYSKVSPSVMDENPELVVWSESVVELLDLDPKETSD</sequence>
<reference evidence="1" key="1">
    <citation type="journal article" date="2023" name="Nat. Commun.">
        <title>Diploid and tetraploid genomes of Acorus and the evolution of monocots.</title>
        <authorList>
            <person name="Ma L."/>
            <person name="Liu K.W."/>
            <person name="Li Z."/>
            <person name="Hsiao Y.Y."/>
            <person name="Qi Y."/>
            <person name="Fu T."/>
            <person name="Tang G.D."/>
            <person name="Zhang D."/>
            <person name="Sun W.H."/>
            <person name="Liu D.K."/>
            <person name="Li Y."/>
            <person name="Chen G.Z."/>
            <person name="Liu X.D."/>
            <person name="Liao X.Y."/>
            <person name="Jiang Y.T."/>
            <person name="Yu X."/>
            <person name="Hao Y."/>
            <person name="Huang J."/>
            <person name="Zhao X.W."/>
            <person name="Ke S."/>
            <person name="Chen Y.Y."/>
            <person name="Wu W.L."/>
            <person name="Hsu J.L."/>
            <person name="Lin Y.F."/>
            <person name="Huang M.D."/>
            <person name="Li C.Y."/>
            <person name="Huang L."/>
            <person name="Wang Z.W."/>
            <person name="Zhao X."/>
            <person name="Zhong W.Y."/>
            <person name="Peng D.H."/>
            <person name="Ahmad S."/>
            <person name="Lan S."/>
            <person name="Zhang J.S."/>
            <person name="Tsai W.C."/>
            <person name="Van de Peer Y."/>
            <person name="Liu Z.J."/>
        </authorList>
    </citation>
    <scope>NUCLEOTIDE SEQUENCE</scope>
    <source>
        <strain evidence="1">CP</strain>
    </source>
</reference>
<protein>
    <submittedName>
        <fullName evidence="1">Uncharacterized protein</fullName>
    </submittedName>
</protein>
<name>A0AAV9DF59_ACOCL</name>
<dbReference type="AlphaFoldDB" id="A0AAV9DF59"/>